<feature type="transmembrane region" description="Helical" evidence="1">
    <location>
        <begin position="143"/>
        <end position="160"/>
    </location>
</feature>
<evidence type="ECO:0008006" key="4">
    <source>
        <dbReference type="Google" id="ProtNLM"/>
    </source>
</evidence>
<protein>
    <recommendedName>
        <fullName evidence="4">Transmembrane protein</fullName>
    </recommendedName>
</protein>
<name>A0A5J4NCH1_9TREM</name>
<keyword evidence="1" id="KW-1133">Transmembrane helix</keyword>
<dbReference type="Proteomes" id="UP000324629">
    <property type="component" value="Unassembled WGS sequence"/>
</dbReference>
<evidence type="ECO:0000256" key="1">
    <source>
        <dbReference type="SAM" id="Phobius"/>
    </source>
</evidence>
<proteinExistence type="predicted"/>
<gene>
    <name evidence="2" type="ORF">DEA37_0012069</name>
</gene>
<organism evidence="2 3">
    <name type="scientific">Paragonimus westermani</name>
    <dbReference type="NCBI Taxonomy" id="34504"/>
    <lineage>
        <taxon>Eukaryota</taxon>
        <taxon>Metazoa</taxon>
        <taxon>Spiralia</taxon>
        <taxon>Lophotrochozoa</taxon>
        <taxon>Platyhelminthes</taxon>
        <taxon>Trematoda</taxon>
        <taxon>Digenea</taxon>
        <taxon>Plagiorchiida</taxon>
        <taxon>Troglotremata</taxon>
        <taxon>Troglotrematidae</taxon>
        <taxon>Paragonimus</taxon>
    </lineage>
</organism>
<dbReference type="Gene3D" id="1.20.1530.20">
    <property type="match status" value="1"/>
</dbReference>
<accession>A0A5J4NCH1</accession>
<dbReference type="EMBL" id="QNGE01004011">
    <property type="protein sequence ID" value="KAA3673331.1"/>
    <property type="molecule type" value="Genomic_DNA"/>
</dbReference>
<evidence type="ECO:0000313" key="2">
    <source>
        <dbReference type="EMBL" id="KAA3673331.1"/>
    </source>
</evidence>
<dbReference type="InterPro" id="IPR038770">
    <property type="entry name" value="Na+/solute_symporter_sf"/>
</dbReference>
<keyword evidence="1" id="KW-0812">Transmembrane</keyword>
<keyword evidence="1" id="KW-0472">Membrane</keyword>
<feature type="transmembrane region" description="Helical" evidence="1">
    <location>
        <begin position="106"/>
        <end position="123"/>
    </location>
</feature>
<comment type="caution">
    <text evidence="2">The sequence shown here is derived from an EMBL/GenBank/DDBJ whole genome shotgun (WGS) entry which is preliminary data.</text>
</comment>
<sequence length="177" mass="20104">MMSYDVDSPHAIRLGNVSWYWLPVGHNDFLIPVPILTRQIGLSYLRFWVGDASLLNPTILESWHSALTPFTPAPYSILASPPEDFNKSAILGFPVVVLRGRRVVQLVFRIMIVTMVTLFTFTMGCELDPELLKAYSRRPVGPAIGFCCQFIIMPLLRSIVWSRRTPRGRILEEDPKS</sequence>
<keyword evidence="3" id="KW-1185">Reference proteome</keyword>
<dbReference type="AlphaFoldDB" id="A0A5J4NCH1"/>
<reference evidence="2 3" key="1">
    <citation type="journal article" date="2019" name="Gigascience">
        <title>Whole-genome sequence of the oriental lung fluke Paragonimus westermani.</title>
        <authorList>
            <person name="Oey H."/>
            <person name="Zakrzewski M."/>
            <person name="Narain K."/>
            <person name="Devi K.R."/>
            <person name="Agatsuma T."/>
            <person name="Nawaratna S."/>
            <person name="Gobert G.N."/>
            <person name="Jones M.K."/>
            <person name="Ragan M.A."/>
            <person name="McManus D.P."/>
            <person name="Krause L."/>
        </authorList>
    </citation>
    <scope>NUCLEOTIDE SEQUENCE [LARGE SCALE GENOMIC DNA]</scope>
    <source>
        <strain evidence="2 3">IND2009</strain>
    </source>
</reference>
<evidence type="ECO:0000313" key="3">
    <source>
        <dbReference type="Proteomes" id="UP000324629"/>
    </source>
</evidence>